<proteinExistence type="predicted"/>
<gene>
    <name evidence="1" type="ORF">SAMN04488042_102308</name>
</gene>
<dbReference type="AlphaFoldDB" id="A0A1I4M022"/>
<protein>
    <recommendedName>
        <fullName evidence="3">CENP-V/GFA domain-containing protein</fullName>
    </recommendedName>
</protein>
<organism evidence="1 2">
    <name type="scientific">Shimia aestuarii</name>
    <dbReference type="NCBI Taxonomy" id="254406"/>
    <lineage>
        <taxon>Bacteria</taxon>
        <taxon>Pseudomonadati</taxon>
        <taxon>Pseudomonadota</taxon>
        <taxon>Alphaproteobacteria</taxon>
        <taxon>Rhodobacterales</taxon>
        <taxon>Roseobacteraceae</taxon>
    </lineage>
</organism>
<evidence type="ECO:0008006" key="3">
    <source>
        <dbReference type="Google" id="ProtNLM"/>
    </source>
</evidence>
<dbReference type="Pfam" id="PF19648">
    <property type="entry name" value="DUF6151"/>
    <property type="match status" value="1"/>
</dbReference>
<accession>A0A1I4M022</accession>
<dbReference type="RefSeq" id="WP_093093229.1">
    <property type="nucleotide sequence ID" value="NZ_FOTQ01000002.1"/>
</dbReference>
<dbReference type="OrthoDB" id="5500342at2"/>
<dbReference type="InterPro" id="IPR011057">
    <property type="entry name" value="Mss4-like_sf"/>
</dbReference>
<dbReference type="Gene3D" id="3.90.1590.10">
    <property type="entry name" value="glutathione-dependent formaldehyde- activating enzyme (gfa)"/>
    <property type="match status" value="1"/>
</dbReference>
<reference evidence="1 2" key="1">
    <citation type="submission" date="2016-10" db="EMBL/GenBank/DDBJ databases">
        <authorList>
            <person name="de Groot N.N."/>
        </authorList>
    </citation>
    <scope>NUCLEOTIDE SEQUENCE [LARGE SCALE GENOMIC DNA]</scope>
    <source>
        <strain evidence="1 2">DSM 15283</strain>
    </source>
</reference>
<evidence type="ECO:0000313" key="1">
    <source>
        <dbReference type="EMBL" id="SFL96376.1"/>
    </source>
</evidence>
<dbReference type="Proteomes" id="UP000199144">
    <property type="component" value="Unassembled WGS sequence"/>
</dbReference>
<dbReference type="STRING" id="254406.SAMN04488042_102308"/>
<name>A0A1I4M022_9RHOB</name>
<keyword evidence="2" id="KW-1185">Reference proteome</keyword>
<sequence length="199" mass="21378">MQGGDLDITCSCGLFRARLTGVGPGSGSHLMCYCKDCQAAARHLGADDTLKPRGGSDIYHTTPSRLSIEDGAEHLSCLRLSPKGLMRWYAGCCNTPLFNTLPRGRLAFVGVSTPTLRADGAAEAIGPVIAVVNTSGAQPGPGTLRDRGFLKAGWQIMRRLVLEKLRGTARDNPLFDERGVPIVSPRVLTLDERRAATRF</sequence>
<evidence type="ECO:0000313" key="2">
    <source>
        <dbReference type="Proteomes" id="UP000199144"/>
    </source>
</evidence>
<dbReference type="InterPro" id="IPR046149">
    <property type="entry name" value="DUF6151"/>
</dbReference>
<dbReference type="EMBL" id="FOTQ01000002">
    <property type="protein sequence ID" value="SFL96376.1"/>
    <property type="molecule type" value="Genomic_DNA"/>
</dbReference>
<dbReference type="SUPFAM" id="SSF51316">
    <property type="entry name" value="Mss4-like"/>
    <property type="match status" value="1"/>
</dbReference>